<reference evidence="5 6" key="1">
    <citation type="submission" date="2019-03" db="EMBL/GenBank/DDBJ databases">
        <title>Paraburkholderia sp. 7MH5, isolated from subtropical forest soil.</title>
        <authorList>
            <person name="Gao Z.-H."/>
            <person name="Qiu L.-H."/>
        </authorList>
    </citation>
    <scope>NUCLEOTIDE SEQUENCE [LARGE SCALE GENOMIC DNA]</scope>
    <source>
        <strain evidence="5 6">7MH5</strain>
    </source>
</reference>
<evidence type="ECO:0000313" key="5">
    <source>
        <dbReference type="EMBL" id="QBQ99160.1"/>
    </source>
</evidence>
<evidence type="ECO:0000259" key="4">
    <source>
        <dbReference type="Pfam" id="PF25137"/>
    </source>
</evidence>
<dbReference type="EMBL" id="CP038149">
    <property type="protein sequence ID" value="QBQ99160.1"/>
    <property type="molecule type" value="Genomic_DNA"/>
</dbReference>
<dbReference type="RefSeq" id="WP_134751647.1">
    <property type="nucleotide sequence ID" value="NZ_CP038149.1"/>
</dbReference>
<dbReference type="OrthoDB" id="9815791at2"/>
<dbReference type="Pfam" id="PF25137">
    <property type="entry name" value="ADH_Fe_C"/>
    <property type="match status" value="1"/>
</dbReference>
<comment type="similarity">
    <text evidence="1">Belongs to the iron-containing alcohol dehydrogenase family.</text>
</comment>
<dbReference type="Gene3D" id="1.20.1090.10">
    <property type="entry name" value="Dehydroquinate synthase-like - alpha domain"/>
    <property type="match status" value="1"/>
</dbReference>
<dbReference type="AlphaFoldDB" id="A0A4P7CT64"/>
<sequence>MHESGTHVFPSMERVIYGKPAAKALMSEVERLGSQRVFVMASRSLNRGTDEIRKIETALGPRFAGLVDGLAQHTSRQDVVASTRAALDAKADLIVAIGGGSVVDAAKITTVCIEHRITDATGLDDFAVKLNEAGVPQPPTFRGPAVRMIAIPSTLSGGEYNAGCLVTDTGRDLKQTFYHPEMMPVSIILDPAILRHAPENLYLGSGTRAMDHAIEALCSPRGNPLVDAVVLQGLEMMAHWLPRSRANREDAEAAGKCQIASWLCSYGLQSRVPMGASHAIGHVLGGTCHVPHYLCTPVMMPAVLRYNEPVTQDAQRALARALGAPGGSAADAFKALCERLGLPTCLRDVDVGRDQFELVARNTMTEFFIYSNPRKVQTPREVLDILELAV</sequence>
<dbReference type="InterPro" id="IPR039697">
    <property type="entry name" value="Alcohol_dehydrogenase_Fe"/>
</dbReference>
<dbReference type="PANTHER" id="PTHR11496:SF102">
    <property type="entry name" value="ALCOHOL DEHYDROGENASE 4"/>
    <property type="match status" value="1"/>
</dbReference>
<dbReference type="Proteomes" id="UP000295727">
    <property type="component" value="Chromosome 2"/>
</dbReference>
<dbReference type="InterPro" id="IPR056798">
    <property type="entry name" value="ADH_Fe_C"/>
</dbReference>
<evidence type="ECO:0000259" key="3">
    <source>
        <dbReference type="Pfam" id="PF00465"/>
    </source>
</evidence>
<dbReference type="GO" id="GO:0046872">
    <property type="term" value="F:metal ion binding"/>
    <property type="evidence" value="ECO:0007669"/>
    <property type="project" value="InterPro"/>
</dbReference>
<organism evidence="5 6">
    <name type="scientific">Paraburkholderia pallida</name>
    <dbReference type="NCBI Taxonomy" id="2547399"/>
    <lineage>
        <taxon>Bacteria</taxon>
        <taxon>Pseudomonadati</taxon>
        <taxon>Pseudomonadota</taxon>
        <taxon>Betaproteobacteria</taxon>
        <taxon>Burkholderiales</taxon>
        <taxon>Burkholderiaceae</taxon>
        <taxon>Paraburkholderia</taxon>
    </lineage>
</organism>
<name>A0A4P7CT64_9BURK</name>
<feature type="domain" description="Alcohol dehydrogenase iron-type/glycerol dehydrogenase GldA" evidence="3">
    <location>
        <begin position="14"/>
        <end position="191"/>
    </location>
</feature>
<dbReference type="KEGG" id="ppai:E1956_18265"/>
<dbReference type="InterPro" id="IPR001670">
    <property type="entry name" value="ADH_Fe/GldA"/>
</dbReference>
<dbReference type="Pfam" id="PF00465">
    <property type="entry name" value="Fe-ADH"/>
    <property type="match status" value="1"/>
</dbReference>
<evidence type="ECO:0000256" key="2">
    <source>
        <dbReference type="ARBA" id="ARBA00023002"/>
    </source>
</evidence>
<protein>
    <submittedName>
        <fullName evidence="5">Maleylacetate reductase</fullName>
    </submittedName>
</protein>
<accession>A0A4P7CT64</accession>
<gene>
    <name evidence="5" type="ORF">E1956_18265</name>
</gene>
<keyword evidence="2" id="KW-0560">Oxidoreductase</keyword>
<evidence type="ECO:0000313" key="6">
    <source>
        <dbReference type="Proteomes" id="UP000295727"/>
    </source>
</evidence>
<feature type="domain" description="Fe-containing alcohol dehydrogenase-like C-terminal" evidence="4">
    <location>
        <begin position="205"/>
        <end position="388"/>
    </location>
</feature>
<keyword evidence="6" id="KW-1185">Reference proteome</keyword>
<evidence type="ECO:0000256" key="1">
    <source>
        <dbReference type="ARBA" id="ARBA00007358"/>
    </source>
</evidence>
<dbReference type="PANTHER" id="PTHR11496">
    <property type="entry name" value="ALCOHOL DEHYDROGENASE"/>
    <property type="match status" value="1"/>
</dbReference>
<dbReference type="CDD" id="cd08192">
    <property type="entry name" value="MAR-like"/>
    <property type="match status" value="1"/>
</dbReference>
<proteinExistence type="inferred from homology"/>
<dbReference type="GO" id="GO:0004022">
    <property type="term" value="F:alcohol dehydrogenase (NAD+) activity"/>
    <property type="evidence" value="ECO:0007669"/>
    <property type="project" value="TreeGrafter"/>
</dbReference>
<dbReference type="SUPFAM" id="SSF56796">
    <property type="entry name" value="Dehydroquinate synthase-like"/>
    <property type="match status" value="1"/>
</dbReference>
<dbReference type="Gene3D" id="3.40.50.1970">
    <property type="match status" value="1"/>
</dbReference>